<name>A0A0R1JRX0_9LACO</name>
<keyword evidence="2" id="KW-1185">Reference proteome</keyword>
<evidence type="ECO:0000313" key="1">
    <source>
        <dbReference type="EMBL" id="KRK74031.1"/>
    </source>
</evidence>
<gene>
    <name evidence="1" type="ORF">FD02_GL001869</name>
</gene>
<comment type="caution">
    <text evidence="1">The sequence shown here is derived from an EMBL/GenBank/DDBJ whole genome shotgun (WGS) entry which is preliminary data.</text>
</comment>
<organism evidence="1 2">
    <name type="scientific">Lacticaseibacillus nasuensis JCM 17158</name>
    <dbReference type="NCBI Taxonomy" id="1291734"/>
    <lineage>
        <taxon>Bacteria</taxon>
        <taxon>Bacillati</taxon>
        <taxon>Bacillota</taxon>
        <taxon>Bacilli</taxon>
        <taxon>Lactobacillales</taxon>
        <taxon>Lactobacillaceae</taxon>
        <taxon>Lacticaseibacillus</taxon>
    </lineage>
</organism>
<reference evidence="1 2" key="1">
    <citation type="journal article" date="2015" name="Genome Announc.">
        <title>Expanding the biotechnology potential of lactobacilli through comparative genomics of 213 strains and associated genera.</title>
        <authorList>
            <person name="Sun Z."/>
            <person name="Harris H.M."/>
            <person name="McCann A."/>
            <person name="Guo C."/>
            <person name="Argimon S."/>
            <person name="Zhang W."/>
            <person name="Yang X."/>
            <person name="Jeffery I.B."/>
            <person name="Cooney J.C."/>
            <person name="Kagawa T.F."/>
            <person name="Liu W."/>
            <person name="Song Y."/>
            <person name="Salvetti E."/>
            <person name="Wrobel A."/>
            <person name="Rasinkangas P."/>
            <person name="Parkhill J."/>
            <person name="Rea M.C."/>
            <person name="O'Sullivan O."/>
            <person name="Ritari J."/>
            <person name="Douillard F.P."/>
            <person name="Paul Ross R."/>
            <person name="Yang R."/>
            <person name="Briner A.E."/>
            <person name="Felis G.E."/>
            <person name="de Vos W.M."/>
            <person name="Barrangou R."/>
            <person name="Klaenhammer T.R."/>
            <person name="Caufield P.W."/>
            <person name="Cui Y."/>
            <person name="Zhang H."/>
            <person name="O'Toole P.W."/>
        </authorList>
    </citation>
    <scope>NUCLEOTIDE SEQUENCE [LARGE SCALE GENOMIC DNA]</scope>
    <source>
        <strain evidence="1 2">JCM 17158</strain>
    </source>
</reference>
<proteinExistence type="predicted"/>
<dbReference type="PATRIC" id="fig|1291734.4.peg.1919"/>
<dbReference type="Proteomes" id="UP000051804">
    <property type="component" value="Unassembled WGS sequence"/>
</dbReference>
<accession>A0A0R1JRX0</accession>
<dbReference type="EMBL" id="AZDJ01000003">
    <property type="protein sequence ID" value="KRK74031.1"/>
    <property type="molecule type" value="Genomic_DNA"/>
</dbReference>
<sequence length="52" mass="5640">MEDLVTDESANGKDACLSGSYKRLESYLDSLPIEVADQISAGLLLILKTQPK</sequence>
<dbReference type="AlphaFoldDB" id="A0A0R1JRX0"/>
<evidence type="ECO:0000313" key="2">
    <source>
        <dbReference type="Proteomes" id="UP000051804"/>
    </source>
</evidence>
<protein>
    <submittedName>
        <fullName evidence="1">Uncharacterized protein</fullName>
    </submittedName>
</protein>